<comment type="caution">
    <text evidence="7">The sequence shown here is derived from an EMBL/GenBank/DDBJ whole genome shotgun (WGS) entry which is preliminary data.</text>
</comment>
<dbReference type="Proteomes" id="UP001218188">
    <property type="component" value="Unassembled WGS sequence"/>
</dbReference>
<evidence type="ECO:0000256" key="4">
    <source>
        <dbReference type="ARBA" id="ARBA00022827"/>
    </source>
</evidence>
<dbReference type="SUPFAM" id="SSF51905">
    <property type="entry name" value="FAD/NAD(P)-binding domain"/>
    <property type="match status" value="1"/>
</dbReference>
<keyword evidence="3" id="KW-0285">Flavoprotein</keyword>
<dbReference type="EMBL" id="JARJCM010000031">
    <property type="protein sequence ID" value="KAJ7038611.1"/>
    <property type="molecule type" value="Genomic_DNA"/>
</dbReference>
<dbReference type="Gene3D" id="3.50.50.60">
    <property type="entry name" value="FAD/NAD(P)-binding domain"/>
    <property type="match status" value="1"/>
</dbReference>
<organism evidence="7 8">
    <name type="scientific">Mycena alexandri</name>
    <dbReference type="NCBI Taxonomy" id="1745969"/>
    <lineage>
        <taxon>Eukaryota</taxon>
        <taxon>Fungi</taxon>
        <taxon>Dikarya</taxon>
        <taxon>Basidiomycota</taxon>
        <taxon>Agaricomycotina</taxon>
        <taxon>Agaricomycetes</taxon>
        <taxon>Agaricomycetidae</taxon>
        <taxon>Agaricales</taxon>
        <taxon>Marasmiineae</taxon>
        <taxon>Mycenaceae</taxon>
        <taxon>Mycena</taxon>
    </lineage>
</organism>
<dbReference type="AlphaFoldDB" id="A0AAD6T2M2"/>
<proteinExistence type="inferred from homology"/>
<evidence type="ECO:0000256" key="5">
    <source>
        <dbReference type="SAM" id="SignalP"/>
    </source>
</evidence>
<keyword evidence="4" id="KW-0274">FAD</keyword>
<dbReference type="GO" id="GO:0016614">
    <property type="term" value="F:oxidoreductase activity, acting on CH-OH group of donors"/>
    <property type="evidence" value="ECO:0007669"/>
    <property type="project" value="InterPro"/>
</dbReference>
<feature type="domain" description="Glucose-methanol-choline oxidoreductase N-terminal" evidence="6">
    <location>
        <begin position="32"/>
        <end position="165"/>
    </location>
</feature>
<comment type="similarity">
    <text evidence="2">Belongs to the GMC oxidoreductase family.</text>
</comment>
<dbReference type="PANTHER" id="PTHR11552">
    <property type="entry name" value="GLUCOSE-METHANOL-CHOLINE GMC OXIDOREDUCTASE"/>
    <property type="match status" value="1"/>
</dbReference>
<evidence type="ECO:0000256" key="1">
    <source>
        <dbReference type="ARBA" id="ARBA00001974"/>
    </source>
</evidence>
<accession>A0AAD6T2M2</accession>
<reference evidence="7" key="1">
    <citation type="submission" date="2023-03" db="EMBL/GenBank/DDBJ databases">
        <title>Massive genome expansion in bonnet fungi (Mycena s.s.) driven by repeated elements and novel gene families across ecological guilds.</title>
        <authorList>
            <consortium name="Lawrence Berkeley National Laboratory"/>
            <person name="Harder C.B."/>
            <person name="Miyauchi S."/>
            <person name="Viragh M."/>
            <person name="Kuo A."/>
            <person name="Thoen E."/>
            <person name="Andreopoulos B."/>
            <person name="Lu D."/>
            <person name="Skrede I."/>
            <person name="Drula E."/>
            <person name="Henrissat B."/>
            <person name="Morin E."/>
            <person name="Kohler A."/>
            <person name="Barry K."/>
            <person name="LaButti K."/>
            <person name="Morin E."/>
            <person name="Salamov A."/>
            <person name="Lipzen A."/>
            <person name="Mereny Z."/>
            <person name="Hegedus B."/>
            <person name="Baldrian P."/>
            <person name="Stursova M."/>
            <person name="Weitz H."/>
            <person name="Taylor A."/>
            <person name="Grigoriev I.V."/>
            <person name="Nagy L.G."/>
            <person name="Martin F."/>
            <person name="Kauserud H."/>
        </authorList>
    </citation>
    <scope>NUCLEOTIDE SEQUENCE</scope>
    <source>
        <strain evidence="7">CBHHK200</strain>
    </source>
</reference>
<evidence type="ECO:0000259" key="6">
    <source>
        <dbReference type="Pfam" id="PF00732"/>
    </source>
</evidence>
<dbReference type="PANTHER" id="PTHR11552:SF147">
    <property type="entry name" value="CHOLINE DEHYDROGENASE, MITOCHONDRIAL"/>
    <property type="match status" value="1"/>
</dbReference>
<dbReference type="InterPro" id="IPR036188">
    <property type="entry name" value="FAD/NAD-bd_sf"/>
</dbReference>
<keyword evidence="8" id="KW-1185">Reference proteome</keyword>
<keyword evidence="5" id="KW-0732">Signal</keyword>
<dbReference type="InterPro" id="IPR000172">
    <property type="entry name" value="GMC_OxRdtase_N"/>
</dbReference>
<evidence type="ECO:0000256" key="2">
    <source>
        <dbReference type="ARBA" id="ARBA00010790"/>
    </source>
</evidence>
<evidence type="ECO:0000313" key="7">
    <source>
        <dbReference type="EMBL" id="KAJ7038611.1"/>
    </source>
</evidence>
<dbReference type="Pfam" id="PF00732">
    <property type="entry name" value="GMC_oxred_N"/>
    <property type="match status" value="1"/>
</dbReference>
<evidence type="ECO:0000313" key="8">
    <source>
        <dbReference type="Proteomes" id="UP001218188"/>
    </source>
</evidence>
<name>A0AAD6T2M2_9AGAR</name>
<dbReference type="GO" id="GO:0050660">
    <property type="term" value="F:flavin adenine dinucleotide binding"/>
    <property type="evidence" value="ECO:0007669"/>
    <property type="project" value="InterPro"/>
</dbReference>
<protein>
    <recommendedName>
        <fullName evidence="6">Glucose-methanol-choline oxidoreductase N-terminal domain-containing protein</fullName>
    </recommendedName>
</protein>
<sequence>MLLPTFLGLSVLSRVGLCKLYEDVSDLPGLHYDFVIAGGGTAGNVVANRLSENPHVSVLVLEAGPSNIGVLESEVPFLSTQMFLDPTYSWNYTTTPIPGFNGRSVSYNRAFILGGCSAHNGMAYTRGAAVDFDRYAELSGDARWSWNQLFPYFLKTEKWSPPADQHDTRGQFNPHVHGTNGPIFVSLNGFVLPFFEGKIIQTTKELPDDFPFNLDPNSGNELGVCASARAL</sequence>
<evidence type="ECO:0000256" key="3">
    <source>
        <dbReference type="ARBA" id="ARBA00022630"/>
    </source>
</evidence>
<feature type="signal peptide" evidence="5">
    <location>
        <begin position="1"/>
        <end position="18"/>
    </location>
</feature>
<dbReference type="InterPro" id="IPR012132">
    <property type="entry name" value="GMC_OxRdtase"/>
</dbReference>
<feature type="chain" id="PRO_5041937280" description="Glucose-methanol-choline oxidoreductase N-terminal domain-containing protein" evidence="5">
    <location>
        <begin position="19"/>
        <end position="231"/>
    </location>
</feature>
<gene>
    <name evidence="7" type="ORF">C8F04DRAFT_1088804</name>
</gene>
<dbReference type="Gene3D" id="3.30.560.10">
    <property type="entry name" value="Glucose Oxidase, domain 3"/>
    <property type="match status" value="1"/>
</dbReference>
<comment type="cofactor">
    <cofactor evidence="1">
        <name>FAD</name>
        <dbReference type="ChEBI" id="CHEBI:57692"/>
    </cofactor>
</comment>